<dbReference type="PROSITE" id="PS51186">
    <property type="entry name" value="GNAT"/>
    <property type="match status" value="1"/>
</dbReference>
<evidence type="ECO:0000313" key="2">
    <source>
        <dbReference type="EMBL" id="MSS36472.1"/>
    </source>
</evidence>
<accession>A0A7X2TC36</accession>
<dbReference type="GO" id="GO:0016747">
    <property type="term" value="F:acyltransferase activity, transferring groups other than amino-acyl groups"/>
    <property type="evidence" value="ECO:0007669"/>
    <property type="project" value="InterPro"/>
</dbReference>
<dbReference type="Proteomes" id="UP000429958">
    <property type="component" value="Unassembled WGS sequence"/>
</dbReference>
<keyword evidence="2" id="KW-0808">Transferase</keyword>
<sequence>MIGQYIEKIRSNKLEHECYFDKLQKYIQENFPQYDIRLEDQCDTLFISINNEVEWLSRIQITTEYNGRIAEKIRIKGLHTKDAYRKKGYATALLKIAVYYAKDVRKIHTIVGHPSAGGGANALMQEELEKFYQHHVEEQGLKIVFE</sequence>
<dbReference type="SUPFAM" id="SSF55729">
    <property type="entry name" value="Acyl-CoA N-acyltransferases (Nat)"/>
    <property type="match status" value="1"/>
</dbReference>
<protein>
    <submittedName>
        <fullName evidence="2">GNAT family N-acetyltransferase</fullName>
    </submittedName>
</protein>
<name>A0A7X2TC36_9CLOT</name>
<feature type="domain" description="N-acetyltransferase" evidence="1">
    <location>
        <begin position="7"/>
        <end position="146"/>
    </location>
</feature>
<reference evidence="2 3" key="1">
    <citation type="submission" date="2019-08" db="EMBL/GenBank/DDBJ databases">
        <title>In-depth cultivation of the pig gut microbiome towards novel bacterial diversity and tailored functional studies.</title>
        <authorList>
            <person name="Wylensek D."/>
            <person name="Hitch T.C.A."/>
            <person name="Clavel T."/>
        </authorList>
    </citation>
    <scope>NUCLEOTIDE SEQUENCE [LARGE SCALE GENOMIC DNA]</scope>
    <source>
        <strain evidence="2 3">WCA-389-WT-23D1</strain>
    </source>
</reference>
<dbReference type="EMBL" id="VUMD01000006">
    <property type="protein sequence ID" value="MSS36472.1"/>
    <property type="molecule type" value="Genomic_DNA"/>
</dbReference>
<evidence type="ECO:0000259" key="1">
    <source>
        <dbReference type="PROSITE" id="PS51186"/>
    </source>
</evidence>
<keyword evidence="3" id="KW-1185">Reference proteome</keyword>
<proteinExistence type="predicted"/>
<dbReference type="InterPro" id="IPR016181">
    <property type="entry name" value="Acyl_CoA_acyltransferase"/>
</dbReference>
<dbReference type="Gene3D" id="3.40.630.30">
    <property type="match status" value="1"/>
</dbReference>
<dbReference type="Pfam" id="PF00583">
    <property type="entry name" value="Acetyltransf_1"/>
    <property type="match status" value="1"/>
</dbReference>
<dbReference type="AlphaFoldDB" id="A0A7X2TC36"/>
<organism evidence="2 3">
    <name type="scientific">Clostridium porci</name>
    <dbReference type="NCBI Taxonomy" id="2605778"/>
    <lineage>
        <taxon>Bacteria</taxon>
        <taxon>Bacillati</taxon>
        <taxon>Bacillota</taxon>
        <taxon>Clostridia</taxon>
        <taxon>Eubacteriales</taxon>
        <taxon>Clostridiaceae</taxon>
        <taxon>Clostridium</taxon>
    </lineage>
</organism>
<dbReference type="InterPro" id="IPR000182">
    <property type="entry name" value="GNAT_dom"/>
</dbReference>
<comment type="caution">
    <text evidence="2">The sequence shown here is derived from an EMBL/GenBank/DDBJ whole genome shotgun (WGS) entry which is preliminary data.</text>
</comment>
<evidence type="ECO:0000313" key="3">
    <source>
        <dbReference type="Proteomes" id="UP000429958"/>
    </source>
</evidence>
<gene>
    <name evidence="2" type="ORF">FYJ39_07795</name>
</gene>